<proteinExistence type="predicted"/>
<reference evidence="2 3" key="1">
    <citation type="submission" date="2016-11" db="EMBL/GenBank/DDBJ databases">
        <authorList>
            <person name="Jaros S."/>
            <person name="Januszkiewicz K."/>
            <person name="Wedrychowicz H."/>
        </authorList>
    </citation>
    <scope>NUCLEOTIDE SEQUENCE [LARGE SCALE GENOMIC DNA]</scope>
</reference>
<evidence type="ECO:0000256" key="1">
    <source>
        <dbReference type="SAM" id="MobiDB-lite"/>
    </source>
</evidence>
<keyword evidence="3" id="KW-1185">Reference proteome</keyword>
<evidence type="ECO:0000313" key="3">
    <source>
        <dbReference type="Proteomes" id="UP000249464"/>
    </source>
</evidence>
<feature type="region of interest" description="Disordered" evidence="1">
    <location>
        <begin position="1"/>
        <end position="87"/>
    </location>
</feature>
<dbReference type="AlphaFoldDB" id="A0A2X0PC97"/>
<evidence type="ECO:0000313" key="2">
    <source>
        <dbReference type="EMBL" id="SGY72776.1"/>
    </source>
</evidence>
<organism evidence="2 3">
    <name type="scientific">Microbotryum silenes-dioicae</name>
    <dbReference type="NCBI Taxonomy" id="796604"/>
    <lineage>
        <taxon>Eukaryota</taxon>
        <taxon>Fungi</taxon>
        <taxon>Dikarya</taxon>
        <taxon>Basidiomycota</taxon>
        <taxon>Pucciniomycotina</taxon>
        <taxon>Microbotryomycetes</taxon>
        <taxon>Microbotryales</taxon>
        <taxon>Microbotryaceae</taxon>
        <taxon>Microbotryum</taxon>
    </lineage>
</organism>
<dbReference type="Proteomes" id="UP000249464">
    <property type="component" value="Unassembled WGS sequence"/>
</dbReference>
<protein>
    <submittedName>
        <fullName evidence="2">BQ5605_C005g03207 protein</fullName>
    </submittedName>
</protein>
<dbReference type="EMBL" id="FQNC01000047">
    <property type="protein sequence ID" value="SGY72776.1"/>
    <property type="molecule type" value="Genomic_DNA"/>
</dbReference>
<sequence>MSKRPSRASTSHVKSYKEDELELSGRMVGGRGRGGGERMGINEKQGGPLQVTGGPAWGVPVGDAEDDDDDDEDEGDEEDISMALKKDQRRAEKALKDARAILTATSNEVDGNVRAAMAKAIMSGSICDYALRDQMVKQASEAAAKATRESQENPSAQWAIAFSSQHAVAEQVTQGFDTLREDLKSRDGQLFQEMIEAFTERSSRNKKVFKKFKQAVAAQEHEAIEMARMYEESARAQIRYFKAAAKA</sequence>
<accession>A0A2X0PC97</accession>
<feature type="compositionally biased region" description="Acidic residues" evidence="1">
    <location>
        <begin position="63"/>
        <end position="80"/>
    </location>
</feature>
<gene>
    <name evidence="2" type="primary">BQ5605_C005g03207</name>
    <name evidence="2" type="ORF">BQ5605_C005G03207</name>
</gene>
<name>A0A2X0PC97_9BASI</name>